<gene>
    <name evidence="2" type="ORF">NDU88_002586</name>
</gene>
<comment type="caution">
    <text evidence="2">The sequence shown here is derived from an EMBL/GenBank/DDBJ whole genome shotgun (WGS) entry which is preliminary data.</text>
</comment>
<feature type="region of interest" description="Disordered" evidence="1">
    <location>
        <begin position="1"/>
        <end position="59"/>
    </location>
</feature>
<feature type="region of interest" description="Disordered" evidence="1">
    <location>
        <begin position="73"/>
        <end position="168"/>
    </location>
</feature>
<dbReference type="Proteomes" id="UP001066276">
    <property type="component" value="Chromosome 5"/>
</dbReference>
<keyword evidence="3" id="KW-1185">Reference proteome</keyword>
<evidence type="ECO:0000256" key="1">
    <source>
        <dbReference type="SAM" id="MobiDB-lite"/>
    </source>
</evidence>
<reference evidence="2" key="1">
    <citation type="journal article" date="2022" name="bioRxiv">
        <title>Sequencing and chromosome-scale assembly of the giantPleurodeles waltlgenome.</title>
        <authorList>
            <person name="Brown T."/>
            <person name="Elewa A."/>
            <person name="Iarovenko S."/>
            <person name="Subramanian E."/>
            <person name="Araus A.J."/>
            <person name="Petzold A."/>
            <person name="Susuki M."/>
            <person name="Suzuki K.-i.T."/>
            <person name="Hayashi T."/>
            <person name="Toyoda A."/>
            <person name="Oliveira C."/>
            <person name="Osipova E."/>
            <person name="Leigh N.D."/>
            <person name="Simon A."/>
            <person name="Yun M.H."/>
        </authorList>
    </citation>
    <scope>NUCLEOTIDE SEQUENCE</scope>
    <source>
        <strain evidence="2">20211129_DDA</strain>
        <tissue evidence="2">Liver</tissue>
    </source>
</reference>
<organism evidence="2 3">
    <name type="scientific">Pleurodeles waltl</name>
    <name type="common">Iberian ribbed newt</name>
    <dbReference type="NCBI Taxonomy" id="8319"/>
    <lineage>
        <taxon>Eukaryota</taxon>
        <taxon>Metazoa</taxon>
        <taxon>Chordata</taxon>
        <taxon>Craniata</taxon>
        <taxon>Vertebrata</taxon>
        <taxon>Euteleostomi</taxon>
        <taxon>Amphibia</taxon>
        <taxon>Batrachia</taxon>
        <taxon>Caudata</taxon>
        <taxon>Salamandroidea</taxon>
        <taxon>Salamandridae</taxon>
        <taxon>Pleurodelinae</taxon>
        <taxon>Pleurodeles</taxon>
    </lineage>
</organism>
<name>A0AAV7RAE0_PLEWA</name>
<proteinExistence type="predicted"/>
<protein>
    <submittedName>
        <fullName evidence="2">Uncharacterized protein</fullName>
    </submittedName>
</protein>
<dbReference type="EMBL" id="JANPWB010000009">
    <property type="protein sequence ID" value="KAJ1149781.1"/>
    <property type="molecule type" value="Genomic_DNA"/>
</dbReference>
<evidence type="ECO:0000313" key="2">
    <source>
        <dbReference type="EMBL" id="KAJ1149781.1"/>
    </source>
</evidence>
<dbReference type="AlphaFoldDB" id="A0AAV7RAE0"/>
<accession>A0AAV7RAE0</accession>
<evidence type="ECO:0000313" key="3">
    <source>
        <dbReference type="Proteomes" id="UP001066276"/>
    </source>
</evidence>
<sequence>MDDPNPSQPGRPAGEGLPIRKYRPMPEDEGEADLIPDVPTDWTGPWGERHPPTNTTTTVPEMLLPCADSITVPEGSVTQVESKLPPPASAPLQAESIPQPSISCMDHENEINDFEMTPTNTDDGEWQVQKGNKRKAQKALPQQKIDPAPQSKLKRQPSSKERKAGKYRVNPLHSLFDSEEASLPILLPAPAGECCKDNLEATPDLLHYAAETIIEAHSVSTGELPDAQPIEIDST</sequence>